<protein>
    <recommendedName>
        <fullName evidence="5">DUF3322 and DUF2220 domain-containing protein</fullName>
    </recommendedName>
</protein>
<dbReference type="RefSeq" id="WP_157325903.1">
    <property type="nucleotide sequence ID" value="NZ_BMFX01000010.1"/>
</dbReference>
<organism evidence="3 4">
    <name type="scientific">Nesterenkonia alkaliphila</name>
    <dbReference type="NCBI Taxonomy" id="1463631"/>
    <lineage>
        <taxon>Bacteria</taxon>
        <taxon>Bacillati</taxon>
        <taxon>Actinomycetota</taxon>
        <taxon>Actinomycetes</taxon>
        <taxon>Micrococcales</taxon>
        <taxon>Micrococcaceae</taxon>
        <taxon>Nesterenkonia</taxon>
    </lineage>
</organism>
<dbReference type="InterPro" id="IPR014544">
    <property type="entry name" value="UCP028408"/>
</dbReference>
<evidence type="ECO:0000313" key="4">
    <source>
        <dbReference type="Proteomes" id="UP000460157"/>
    </source>
</evidence>
<evidence type="ECO:0008006" key="5">
    <source>
        <dbReference type="Google" id="ProtNLM"/>
    </source>
</evidence>
<name>A0A7K1UMK8_9MICC</name>
<dbReference type="Pfam" id="PF09983">
    <property type="entry name" value="JetD_C"/>
    <property type="match status" value="1"/>
</dbReference>
<proteinExistence type="predicted"/>
<comment type="caution">
    <text evidence="3">The sequence shown here is derived from an EMBL/GenBank/DDBJ whole genome shotgun (WGS) entry which is preliminary data.</text>
</comment>
<accession>A0A7K1UMK8</accession>
<dbReference type="PIRSF" id="PIRSF028408">
    <property type="entry name" value="UCP028408"/>
    <property type="match status" value="1"/>
</dbReference>
<feature type="domain" description="DUF3322" evidence="2">
    <location>
        <begin position="4"/>
        <end position="198"/>
    </location>
</feature>
<gene>
    <name evidence="3" type="ORF">GNZ21_15285</name>
</gene>
<reference evidence="3 4" key="1">
    <citation type="submission" date="2019-12" db="EMBL/GenBank/DDBJ databases">
        <title>Nesterenkonia muleiensis sp. nov., a novel actinobacterium isolated from sap of Populus euphratica.</title>
        <authorList>
            <person name="Wang R."/>
        </authorList>
    </citation>
    <scope>NUCLEOTIDE SEQUENCE [LARGE SCALE GENOMIC DNA]</scope>
    <source>
        <strain evidence="3 4">F10</strain>
    </source>
</reference>
<dbReference type="Proteomes" id="UP000460157">
    <property type="component" value="Unassembled WGS sequence"/>
</dbReference>
<sequence length="395" mass="43823">MITPAEARERVARLYERKMPEWTVLGAAEPVVDIPLHPPTQEKVLADPGSVADWIKDWRVAERGLGDGGRLVWESRQWANAGTQRMPTRLVLTEPYDAAAFVSRKGHWQAAESRAAELRILLNSHQDTDAAPVEQITDALRRRAKKIADLDQANYVRVRDALEWLLKNPQPGIYPRQMPIRGVDSKWLEKHSTLVDPLYAAAAGTSSLGLLEPPGLIRLRFLDPELAPGNLRDLAAPAAELSRMSVVPGSVVVVENLQTLLALPEIPGAVAVHSAGYAGRRLGDIAWLGDAPLLYWGDLDVDGYRILSAVRGQLPHTHSVMMDRTTLAAHRDLAGPDRKDAPRTLPDHLTGTERDGFAALEQLGGLRLEQERIPWEYALEQLHRGLSRLPKPDMW</sequence>
<dbReference type="EMBL" id="WRPM01000103">
    <property type="protein sequence ID" value="MVT27700.1"/>
    <property type="molecule type" value="Genomic_DNA"/>
</dbReference>
<evidence type="ECO:0000313" key="3">
    <source>
        <dbReference type="EMBL" id="MVT27700.1"/>
    </source>
</evidence>
<dbReference type="OrthoDB" id="322908at2"/>
<evidence type="ECO:0000259" key="1">
    <source>
        <dbReference type="Pfam" id="PF09983"/>
    </source>
</evidence>
<dbReference type="InterPro" id="IPR024537">
    <property type="entry name" value="DUF3322"/>
</dbReference>
<dbReference type="AlphaFoldDB" id="A0A7K1UMK8"/>
<dbReference type="Pfam" id="PF11795">
    <property type="entry name" value="DUF3322"/>
    <property type="match status" value="1"/>
</dbReference>
<evidence type="ECO:0000259" key="2">
    <source>
        <dbReference type="Pfam" id="PF11795"/>
    </source>
</evidence>
<dbReference type="InterPro" id="IPR024534">
    <property type="entry name" value="JetD_C"/>
</dbReference>
<feature type="domain" description="Wadjet protein JetD C-terminal" evidence="1">
    <location>
        <begin position="209"/>
        <end position="381"/>
    </location>
</feature>
<keyword evidence="4" id="KW-1185">Reference proteome</keyword>